<keyword evidence="6 11" id="KW-0547">Nucleotide-binding</keyword>
<dbReference type="Proteomes" id="UP000469523">
    <property type="component" value="Unassembled WGS sequence"/>
</dbReference>
<comment type="similarity">
    <text evidence="2 11 12">Belongs to the class-I aminoacyl-tRNA synthetase family.</text>
</comment>
<protein>
    <recommendedName>
        <fullName evidence="11">Arginine--tRNA ligase</fullName>
        <ecNumber evidence="11">6.1.1.19</ecNumber>
    </recommendedName>
    <alternativeName>
        <fullName evidence="11">Arginyl-tRNA synthetase</fullName>
        <shortName evidence="11">ArgRS</shortName>
    </alternativeName>
</protein>
<evidence type="ECO:0000313" key="16">
    <source>
        <dbReference type="Proteomes" id="UP000469523"/>
    </source>
</evidence>
<evidence type="ECO:0000256" key="9">
    <source>
        <dbReference type="ARBA" id="ARBA00023146"/>
    </source>
</evidence>
<dbReference type="Gene3D" id="3.30.1360.70">
    <property type="entry name" value="Arginyl tRNA synthetase N-terminal domain"/>
    <property type="match status" value="1"/>
</dbReference>
<evidence type="ECO:0000259" key="13">
    <source>
        <dbReference type="SMART" id="SM00836"/>
    </source>
</evidence>
<dbReference type="PROSITE" id="PS00178">
    <property type="entry name" value="AA_TRNA_LIGASE_I"/>
    <property type="match status" value="1"/>
</dbReference>
<dbReference type="Gene3D" id="3.40.50.620">
    <property type="entry name" value="HUPs"/>
    <property type="match status" value="1"/>
</dbReference>
<dbReference type="GO" id="GO:0005524">
    <property type="term" value="F:ATP binding"/>
    <property type="evidence" value="ECO:0007669"/>
    <property type="project" value="UniProtKB-UniRule"/>
</dbReference>
<dbReference type="RefSeq" id="WP_154439862.1">
    <property type="nucleotide sequence ID" value="NZ_VUNQ01000014.1"/>
</dbReference>
<evidence type="ECO:0000256" key="5">
    <source>
        <dbReference type="ARBA" id="ARBA00022598"/>
    </source>
</evidence>
<dbReference type="Pfam" id="PF03485">
    <property type="entry name" value="Arg_tRNA_synt_N"/>
    <property type="match status" value="1"/>
</dbReference>
<dbReference type="HAMAP" id="MF_00123">
    <property type="entry name" value="Arg_tRNA_synth"/>
    <property type="match status" value="1"/>
</dbReference>
<evidence type="ECO:0000256" key="6">
    <source>
        <dbReference type="ARBA" id="ARBA00022741"/>
    </source>
</evidence>
<dbReference type="FunFam" id="1.10.730.10:FF:000006">
    <property type="entry name" value="Arginyl-tRNA synthetase 2, mitochondrial"/>
    <property type="match status" value="1"/>
</dbReference>
<proteinExistence type="inferred from homology"/>
<feature type="domain" description="Arginyl tRNA synthetase N-terminal" evidence="14">
    <location>
        <begin position="6"/>
        <end position="85"/>
    </location>
</feature>
<evidence type="ECO:0000256" key="8">
    <source>
        <dbReference type="ARBA" id="ARBA00022917"/>
    </source>
</evidence>
<dbReference type="GO" id="GO:0005737">
    <property type="term" value="C:cytoplasm"/>
    <property type="evidence" value="ECO:0007669"/>
    <property type="project" value="UniProtKB-SubCell"/>
</dbReference>
<dbReference type="InterPro" id="IPR001412">
    <property type="entry name" value="aa-tRNA-synth_I_CS"/>
</dbReference>
<dbReference type="InterPro" id="IPR036695">
    <property type="entry name" value="Arg-tRNA-synth_N_sf"/>
</dbReference>
<evidence type="ECO:0000256" key="4">
    <source>
        <dbReference type="ARBA" id="ARBA00022490"/>
    </source>
</evidence>
<dbReference type="GO" id="GO:0006420">
    <property type="term" value="P:arginyl-tRNA aminoacylation"/>
    <property type="evidence" value="ECO:0007669"/>
    <property type="project" value="UniProtKB-UniRule"/>
</dbReference>
<evidence type="ECO:0000313" key="15">
    <source>
        <dbReference type="EMBL" id="MSU01449.1"/>
    </source>
</evidence>
<dbReference type="CDD" id="cd00671">
    <property type="entry name" value="ArgRS_core"/>
    <property type="match status" value="1"/>
</dbReference>
<dbReference type="PANTHER" id="PTHR11956">
    <property type="entry name" value="ARGINYL-TRNA SYNTHETASE"/>
    <property type="match status" value="1"/>
</dbReference>
<dbReference type="SUPFAM" id="SSF52374">
    <property type="entry name" value="Nucleotidylyl transferase"/>
    <property type="match status" value="1"/>
</dbReference>
<reference evidence="15 16" key="1">
    <citation type="submission" date="2019-09" db="EMBL/GenBank/DDBJ databases">
        <title>In-depth cultivation of the pig gut microbiome towards novel bacterial diversity and tailored functional studies.</title>
        <authorList>
            <person name="Wylensek D."/>
            <person name="Hitch T.C.A."/>
            <person name="Clavel T."/>
        </authorList>
    </citation>
    <scope>NUCLEOTIDE SEQUENCE [LARGE SCALE GENOMIC DNA]</scope>
    <source>
        <strain evidence="15 16">WCA3-693-APC-4?</strain>
    </source>
</reference>
<dbReference type="InterPro" id="IPR009080">
    <property type="entry name" value="tRNAsynth_Ia_anticodon-bd"/>
</dbReference>
<feature type="domain" description="DALR anticodon binding" evidence="13">
    <location>
        <begin position="451"/>
        <end position="566"/>
    </location>
</feature>
<dbReference type="SMART" id="SM01016">
    <property type="entry name" value="Arg_tRNA_synt_N"/>
    <property type="match status" value="1"/>
</dbReference>
<dbReference type="AlphaFoldDB" id="A0A6N7XHE2"/>
<comment type="subunit">
    <text evidence="3 11">Monomer.</text>
</comment>
<comment type="caution">
    <text evidence="15">The sequence shown here is derived from an EMBL/GenBank/DDBJ whole genome shotgun (WGS) entry which is preliminary data.</text>
</comment>
<dbReference type="SUPFAM" id="SSF47323">
    <property type="entry name" value="Anticodon-binding domain of a subclass of class I aminoacyl-tRNA synthetases"/>
    <property type="match status" value="1"/>
</dbReference>
<accession>A0A6N7XHE2</accession>
<keyword evidence="8 11" id="KW-0648">Protein biosynthesis</keyword>
<feature type="short sequence motif" description="'HIGH' region" evidence="11">
    <location>
        <begin position="123"/>
        <end position="133"/>
    </location>
</feature>
<comment type="catalytic activity">
    <reaction evidence="10 11">
        <text>tRNA(Arg) + L-arginine + ATP = L-arginyl-tRNA(Arg) + AMP + diphosphate</text>
        <dbReference type="Rhea" id="RHEA:20301"/>
        <dbReference type="Rhea" id="RHEA-COMP:9658"/>
        <dbReference type="Rhea" id="RHEA-COMP:9673"/>
        <dbReference type="ChEBI" id="CHEBI:30616"/>
        <dbReference type="ChEBI" id="CHEBI:32682"/>
        <dbReference type="ChEBI" id="CHEBI:33019"/>
        <dbReference type="ChEBI" id="CHEBI:78442"/>
        <dbReference type="ChEBI" id="CHEBI:78513"/>
        <dbReference type="ChEBI" id="CHEBI:456215"/>
        <dbReference type="EC" id="6.1.1.19"/>
    </reaction>
</comment>
<dbReference type="SMART" id="SM00836">
    <property type="entry name" value="DALR_1"/>
    <property type="match status" value="1"/>
</dbReference>
<dbReference type="Pfam" id="PF05746">
    <property type="entry name" value="DALR_1"/>
    <property type="match status" value="1"/>
</dbReference>
<evidence type="ECO:0000256" key="10">
    <source>
        <dbReference type="ARBA" id="ARBA00049339"/>
    </source>
</evidence>
<evidence type="ECO:0000256" key="3">
    <source>
        <dbReference type="ARBA" id="ARBA00011245"/>
    </source>
</evidence>
<dbReference type="NCBIfam" id="TIGR00456">
    <property type="entry name" value="argS"/>
    <property type="match status" value="1"/>
</dbReference>
<evidence type="ECO:0000256" key="11">
    <source>
        <dbReference type="HAMAP-Rule" id="MF_00123"/>
    </source>
</evidence>
<dbReference type="InterPro" id="IPR005148">
    <property type="entry name" value="Arg-tRNA-synth_N"/>
</dbReference>
<dbReference type="EC" id="6.1.1.19" evidence="11"/>
<dbReference type="EMBL" id="VUNQ01000014">
    <property type="protein sequence ID" value="MSU01449.1"/>
    <property type="molecule type" value="Genomic_DNA"/>
</dbReference>
<dbReference type="PRINTS" id="PR01038">
    <property type="entry name" value="TRNASYNTHARG"/>
</dbReference>
<dbReference type="InterPro" id="IPR008909">
    <property type="entry name" value="DALR_anticod-bd"/>
</dbReference>
<evidence type="ECO:0000256" key="7">
    <source>
        <dbReference type="ARBA" id="ARBA00022840"/>
    </source>
</evidence>
<dbReference type="CDD" id="cd07956">
    <property type="entry name" value="Anticodon_Ia_Arg"/>
    <property type="match status" value="1"/>
</dbReference>
<keyword evidence="4 11" id="KW-0963">Cytoplasm</keyword>
<evidence type="ECO:0000256" key="2">
    <source>
        <dbReference type="ARBA" id="ARBA00005594"/>
    </source>
</evidence>
<dbReference type="GO" id="GO:0004814">
    <property type="term" value="F:arginine-tRNA ligase activity"/>
    <property type="evidence" value="ECO:0007669"/>
    <property type="project" value="UniProtKB-UniRule"/>
</dbReference>
<dbReference type="FunFam" id="3.40.50.620:FF:000116">
    <property type="entry name" value="Arginine--tRNA ligase"/>
    <property type="match status" value="1"/>
</dbReference>
<evidence type="ECO:0000256" key="12">
    <source>
        <dbReference type="RuleBase" id="RU363038"/>
    </source>
</evidence>
<dbReference type="InterPro" id="IPR014729">
    <property type="entry name" value="Rossmann-like_a/b/a_fold"/>
</dbReference>
<dbReference type="InterPro" id="IPR001278">
    <property type="entry name" value="Arg-tRNA-ligase"/>
</dbReference>
<keyword evidence="7 11" id="KW-0067">ATP-binding</keyword>
<gene>
    <name evidence="11" type="primary">argS</name>
    <name evidence="15" type="ORF">FYJ83_08220</name>
</gene>
<dbReference type="PANTHER" id="PTHR11956:SF5">
    <property type="entry name" value="ARGININE--TRNA LIGASE, CYTOPLASMIC"/>
    <property type="match status" value="1"/>
</dbReference>
<name>A0A6N7XHE2_9FIRM</name>
<comment type="subcellular location">
    <subcellularLocation>
        <location evidence="1 11">Cytoplasm</location>
    </subcellularLocation>
</comment>
<evidence type="ECO:0000256" key="1">
    <source>
        <dbReference type="ARBA" id="ARBA00004496"/>
    </source>
</evidence>
<dbReference type="Pfam" id="PF00750">
    <property type="entry name" value="tRNA-synt_1d"/>
    <property type="match status" value="1"/>
</dbReference>
<keyword evidence="5 11" id="KW-0436">Ligase</keyword>
<sequence length="566" mass="65322">MLNFREEVTKLIKSEVDVLTEEEISALIEVPPSYDMGDYAFPVFRLAKAFKKAPPMIAEELVPKFGDNEYFERIENKGPYLNFFINKGKLTEVTLNEVKGKQAKYGSSDMGNGKTVIVEYSSPNIAKPFHIGHIRTTVIGNSLYKIYTFLGFDTIAINHLGDYGTQFGMLISAYKKWGDKAVIESDPINELLKLYVRFNAEAEEHEELRNEARYWFKELEDGNKEAVELWQWIREISLKEFNKVYDMLNIKFDSYAGESFYSDKMPAVIEELKEKNLLKESDGAFLVDLEEHGMPPALIMKSDGSTLYTTRDIAAAFYRKKNYDFYKNIYVVASQQNLHFKAWMKVIELMGYEWANDCVHIPFGMVSLEEGTLSTRKGRVVFLEDVLNTAVKNTLNIINERNPNLENKEEVAKQVGIGAVVFQELFNQRIKDYVFSWDRTLSFEGETGPYVQYTHARISSLLERGKFNIEDNVNYNLLNTEEEINITRLLYDFPKIVVDSMEKNEPYFITRHIVEIAKAYNKFYNSCPIITDDIELKKARLMLSFGAKTVIKTGLELLGMEAPERM</sequence>
<dbReference type="SUPFAM" id="SSF55190">
    <property type="entry name" value="Arginyl-tRNA synthetase (ArgRS), N-terminal 'additional' domain"/>
    <property type="match status" value="1"/>
</dbReference>
<dbReference type="Gene3D" id="1.10.730.10">
    <property type="entry name" value="Isoleucyl-tRNA Synthetase, Domain 1"/>
    <property type="match status" value="1"/>
</dbReference>
<evidence type="ECO:0000259" key="14">
    <source>
        <dbReference type="SMART" id="SM01016"/>
    </source>
</evidence>
<organism evidence="15 16">
    <name type="scientific">Tissierella pigra</name>
    <dbReference type="NCBI Taxonomy" id="2607614"/>
    <lineage>
        <taxon>Bacteria</taxon>
        <taxon>Bacillati</taxon>
        <taxon>Bacillota</taxon>
        <taxon>Tissierellia</taxon>
        <taxon>Tissierellales</taxon>
        <taxon>Tissierellaceae</taxon>
        <taxon>Tissierella</taxon>
    </lineage>
</organism>
<dbReference type="InterPro" id="IPR035684">
    <property type="entry name" value="ArgRS_core"/>
</dbReference>
<keyword evidence="9 11" id="KW-0030">Aminoacyl-tRNA synthetase</keyword>
<keyword evidence="16" id="KW-1185">Reference proteome</keyword>